<keyword evidence="3" id="KW-1185">Reference proteome</keyword>
<keyword evidence="1" id="KW-0175">Coiled coil</keyword>
<dbReference type="AlphaFoldDB" id="A0A6G0XGM2"/>
<proteinExistence type="predicted"/>
<reference evidence="2 3" key="1">
    <citation type="submission" date="2019-07" db="EMBL/GenBank/DDBJ databases">
        <title>Genomics analysis of Aphanomyces spp. identifies a new class of oomycete effector associated with host adaptation.</title>
        <authorList>
            <person name="Gaulin E."/>
        </authorList>
    </citation>
    <scope>NUCLEOTIDE SEQUENCE [LARGE SCALE GENOMIC DNA]</scope>
    <source>
        <strain evidence="2 3">ATCC 201684</strain>
    </source>
</reference>
<evidence type="ECO:0000313" key="2">
    <source>
        <dbReference type="EMBL" id="KAF0739215.1"/>
    </source>
</evidence>
<dbReference type="Proteomes" id="UP000481153">
    <property type="component" value="Unassembled WGS sequence"/>
</dbReference>
<dbReference type="VEuPathDB" id="FungiDB:AeMF1_003095"/>
<organism evidence="2 3">
    <name type="scientific">Aphanomyces euteiches</name>
    <dbReference type="NCBI Taxonomy" id="100861"/>
    <lineage>
        <taxon>Eukaryota</taxon>
        <taxon>Sar</taxon>
        <taxon>Stramenopiles</taxon>
        <taxon>Oomycota</taxon>
        <taxon>Saprolegniomycetes</taxon>
        <taxon>Saprolegniales</taxon>
        <taxon>Verrucalvaceae</taxon>
        <taxon>Aphanomyces</taxon>
    </lineage>
</organism>
<sequence length="245" mass="28482">MMDGSTGAVAEVDMALLEKADLKLKKREYMRNMMAFYRQERREETETLKTESKRSLLLPWKEVAVALKEERDDAEATNETLRRNARELKSLVSTMKQWVNVNVTRSCLQSGMTTTWRHVSLCAEPQARSLGKEWITHSSPLHGLNALPTRLDVRPMPDGRTKVRVLYRFAQYFTKDGYVSLDEEAETWGCDLSGVPEEKKEDTFRQYATYMLVQINSNHQRRINSHLTLMMLEERHAHAEKIEKS</sequence>
<dbReference type="EMBL" id="VJMJ01000066">
    <property type="protein sequence ID" value="KAF0739215.1"/>
    <property type="molecule type" value="Genomic_DNA"/>
</dbReference>
<protein>
    <submittedName>
        <fullName evidence="2">Uncharacterized protein</fullName>
    </submittedName>
</protein>
<feature type="coiled-coil region" evidence="1">
    <location>
        <begin position="64"/>
        <end position="91"/>
    </location>
</feature>
<accession>A0A6G0XGM2</accession>
<evidence type="ECO:0000313" key="3">
    <source>
        <dbReference type="Proteomes" id="UP000481153"/>
    </source>
</evidence>
<gene>
    <name evidence="2" type="ORF">Ae201684_005136</name>
</gene>
<name>A0A6G0XGM2_9STRA</name>
<evidence type="ECO:0000256" key="1">
    <source>
        <dbReference type="SAM" id="Coils"/>
    </source>
</evidence>
<comment type="caution">
    <text evidence="2">The sequence shown here is derived from an EMBL/GenBank/DDBJ whole genome shotgun (WGS) entry which is preliminary data.</text>
</comment>